<name>A0A0F9GYV2_9ZZZZ</name>
<accession>A0A0F9GYV2</accession>
<protein>
    <submittedName>
        <fullName evidence="1">Uncharacterized protein</fullName>
    </submittedName>
</protein>
<organism evidence="1">
    <name type="scientific">marine sediment metagenome</name>
    <dbReference type="NCBI Taxonomy" id="412755"/>
    <lineage>
        <taxon>unclassified sequences</taxon>
        <taxon>metagenomes</taxon>
        <taxon>ecological metagenomes</taxon>
    </lineage>
</organism>
<reference evidence="1" key="1">
    <citation type="journal article" date="2015" name="Nature">
        <title>Complex archaea that bridge the gap between prokaryotes and eukaryotes.</title>
        <authorList>
            <person name="Spang A."/>
            <person name="Saw J.H."/>
            <person name="Jorgensen S.L."/>
            <person name="Zaremba-Niedzwiedzka K."/>
            <person name="Martijn J."/>
            <person name="Lind A.E."/>
            <person name="van Eijk R."/>
            <person name="Schleper C."/>
            <person name="Guy L."/>
            <person name="Ettema T.J."/>
        </authorList>
    </citation>
    <scope>NUCLEOTIDE SEQUENCE</scope>
</reference>
<dbReference type="EMBL" id="LAZR01018577">
    <property type="protein sequence ID" value="KKL95866.1"/>
    <property type="molecule type" value="Genomic_DNA"/>
</dbReference>
<proteinExistence type="predicted"/>
<sequence length="76" mass="9041">MKLYYTKVIMKKADGSETEYICPVEKDGYYVDTRQLPNFLQGDEIIYERDGIGRFTVEKNDQKRRIRNERDGRISS</sequence>
<evidence type="ECO:0000313" key="1">
    <source>
        <dbReference type="EMBL" id="KKL95866.1"/>
    </source>
</evidence>
<comment type="caution">
    <text evidence="1">The sequence shown here is derived from an EMBL/GenBank/DDBJ whole genome shotgun (WGS) entry which is preliminary data.</text>
</comment>
<gene>
    <name evidence="1" type="ORF">LCGC14_1850290</name>
</gene>
<dbReference type="AlphaFoldDB" id="A0A0F9GYV2"/>